<name>A0A9D1M5F0_9PROT</name>
<evidence type="ECO:0000256" key="3">
    <source>
        <dbReference type="ARBA" id="ARBA00012974"/>
    </source>
</evidence>
<dbReference type="SUPFAM" id="SSF110921">
    <property type="entry name" value="2-isopropylmalate synthase LeuA, allosteric (dimerisation) domain"/>
    <property type="match status" value="1"/>
</dbReference>
<dbReference type="InterPro" id="IPR013709">
    <property type="entry name" value="2-isopropylmalate_synth_dimer"/>
</dbReference>
<dbReference type="SUPFAM" id="SSF51569">
    <property type="entry name" value="Aldolase"/>
    <property type="match status" value="1"/>
</dbReference>
<dbReference type="Pfam" id="PF00682">
    <property type="entry name" value="HMGL-like"/>
    <property type="match status" value="1"/>
</dbReference>
<feature type="domain" description="Pyruvate carboxyltransferase" evidence="9">
    <location>
        <begin position="4"/>
        <end position="265"/>
    </location>
</feature>
<organism evidence="10 11">
    <name type="scientific">Candidatus Scatocola faecipullorum</name>
    <dbReference type="NCBI Taxonomy" id="2840917"/>
    <lineage>
        <taxon>Bacteria</taxon>
        <taxon>Pseudomonadati</taxon>
        <taxon>Pseudomonadota</taxon>
        <taxon>Alphaproteobacteria</taxon>
        <taxon>Rhodospirillales</taxon>
        <taxon>Rhodospirillaceae</taxon>
        <taxon>Rhodospirillaceae incertae sedis</taxon>
        <taxon>Candidatus Scatocola</taxon>
    </lineage>
</organism>
<dbReference type="Proteomes" id="UP000824107">
    <property type="component" value="Unassembled WGS sequence"/>
</dbReference>
<keyword evidence="5" id="KW-0028">Amino-acid biosynthesis</keyword>
<dbReference type="PROSITE" id="PS00816">
    <property type="entry name" value="AIPM_HOMOCIT_SYNTH_2"/>
    <property type="match status" value="1"/>
</dbReference>
<evidence type="ECO:0000313" key="11">
    <source>
        <dbReference type="Proteomes" id="UP000824107"/>
    </source>
</evidence>
<evidence type="ECO:0000256" key="5">
    <source>
        <dbReference type="ARBA" id="ARBA00022605"/>
    </source>
</evidence>
<evidence type="ECO:0000256" key="6">
    <source>
        <dbReference type="ARBA" id="ARBA00022679"/>
    </source>
</evidence>
<comment type="similarity">
    <text evidence="2">Belongs to the alpha-IPM synthase/homocitrate synthase family.</text>
</comment>
<evidence type="ECO:0000256" key="4">
    <source>
        <dbReference type="ARBA" id="ARBA00020735"/>
    </source>
</evidence>
<evidence type="ECO:0000259" key="9">
    <source>
        <dbReference type="PROSITE" id="PS50991"/>
    </source>
</evidence>
<comment type="caution">
    <text evidence="10">The sequence shown here is derived from an EMBL/GenBank/DDBJ whole genome shotgun (WGS) entry which is preliminary data.</text>
</comment>
<dbReference type="EMBL" id="DVNC01000050">
    <property type="protein sequence ID" value="HIU53877.1"/>
    <property type="molecule type" value="Genomic_DNA"/>
</dbReference>
<evidence type="ECO:0000256" key="1">
    <source>
        <dbReference type="ARBA" id="ARBA00003050"/>
    </source>
</evidence>
<evidence type="ECO:0000256" key="7">
    <source>
        <dbReference type="ARBA" id="ARBA00023304"/>
    </source>
</evidence>
<evidence type="ECO:0000313" key="10">
    <source>
        <dbReference type="EMBL" id="HIU53877.1"/>
    </source>
</evidence>
<evidence type="ECO:0000256" key="2">
    <source>
        <dbReference type="ARBA" id="ARBA00006154"/>
    </source>
</evidence>
<reference evidence="10" key="2">
    <citation type="journal article" date="2021" name="PeerJ">
        <title>Extensive microbial diversity within the chicken gut microbiome revealed by metagenomics and culture.</title>
        <authorList>
            <person name="Gilroy R."/>
            <person name="Ravi A."/>
            <person name="Getino M."/>
            <person name="Pursley I."/>
            <person name="Horton D.L."/>
            <person name="Alikhan N.F."/>
            <person name="Baker D."/>
            <person name="Gharbi K."/>
            <person name="Hall N."/>
            <person name="Watson M."/>
            <person name="Adriaenssens E.M."/>
            <person name="Foster-Nyarko E."/>
            <person name="Jarju S."/>
            <person name="Secka A."/>
            <person name="Antonio M."/>
            <person name="Oren A."/>
            <person name="Chaudhuri R.R."/>
            <person name="La Ragione R."/>
            <person name="Hildebrand F."/>
            <person name="Pallen M.J."/>
        </authorList>
    </citation>
    <scope>NUCLEOTIDE SEQUENCE</scope>
    <source>
        <strain evidence="10">ChiW3-316</strain>
    </source>
</reference>
<dbReference type="GO" id="GO:0003852">
    <property type="term" value="F:2-isopropylmalate synthase activity"/>
    <property type="evidence" value="ECO:0007669"/>
    <property type="project" value="InterPro"/>
</dbReference>
<reference evidence="10" key="1">
    <citation type="submission" date="2020-10" db="EMBL/GenBank/DDBJ databases">
        <authorList>
            <person name="Gilroy R."/>
        </authorList>
    </citation>
    <scope>NUCLEOTIDE SEQUENCE</scope>
    <source>
        <strain evidence="10">ChiW3-316</strain>
    </source>
</reference>
<keyword evidence="7" id="KW-0100">Branched-chain amino acid biosynthesis</keyword>
<dbReference type="InterPro" id="IPR036230">
    <property type="entry name" value="LeuA_allosteric_dom_sf"/>
</dbReference>
<protein>
    <recommendedName>
        <fullName evidence="4">Homocitrate synthase</fullName>
        <ecNumber evidence="3">2.3.3.14</ecNumber>
    </recommendedName>
</protein>
<dbReference type="PANTHER" id="PTHR42880">
    <property type="entry name" value="HOMOCITRATE SYNTHASE"/>
    <property type="match status" value="1"/>
</dbReference>
<evidence type="ECO:0000256" key="8">
    <source>
        <dbReference type="ARBA" id="ARBA00048019"/>
    </source>
</evidence>
<dbReference type="GO" id="GO:0004410">
    <property type="term" value="F:homocitrate synthase activity"/>
    <property type="evidence" value="ECO:0007669"/>
    <property type="project" value="UniProtKB-EC"/>
</dbReference>
<accession>A0A9D1M5F0</accession>
<dbReference type="Pfam" id="PF08502">
    <property type="entry name" value="LeuA_dimer"/>
    <property type="match status" value="1"/>
</dbReference>
<proteinExistence type="inferred from homology"/>
<dbReference type="InterPro" id="IPR013785">
    <property type="entry name" value="Aldolase_TIM"/>
</dbReference>
<dbReference type="PROSITE" id="PS50991">
    <property type="entry name" value="PYR_CT"/>
    <property type="match status" value="1"/>
</dbReference>
<dbReference type="PANTHER" id="PTHR42880:SF1">
    <property type="entry name" value="ISOPROPYLMALATE_HOMOCITRATE_CITRAMALATE SYNTHASE FAMILY PROTEIN"/>
    <property type="match status" value="1"/>
</dbReference>
<sequence>MNVIDVVDTTVRDGEQTSGVSFKPEEKLIIVKHLLAEAGVTRCEVSSAKVSREEQNSLARIMDWAKSDGFADAVEVLSFTDFNKSVDWLLPTGCRHLNLLTKGSRKHCEIQLKKSQEEHLSDVMKTLAYAQDNGFAANVYLEDWSNGILNSPDYVWRMLDCYAAAGFGRIILPDTLGVLNPFNTFELVTETVKRYPGVEFEFHAHNDYGLAAANSLAAVKAGVKGVHVTVNGLGERTGNVDLAQIVTNIHDHTGLTTKVKEKKLKDISMLVETFSGKRIAANMPVLGNDVFTQTAGIHADGDKKGNLYVSRLTPDRFDRNRDYALGKLSGKASLEINLQKLRINLNDEQKEKLLQKIVELGDLKKSVTVDDLPFLVADMLGGQRYKTFRVLNCVVTTTMRMKPCANIQVEYNGKIYEDTAQGSGGYDAFMNALHKLAPKMGLTIPKLTDFEISIPPGGRTNALVEAVIKWDNGKTTHAVSSDQVKAAIKATERVINLQKPFRAD</sequence>
<dbReference type="InterPro" id="IPR054691">
    <property type="entry name" value="LeuA/HCS_post-cat"/>
</dbReference>
<dbReference type="EC" id="2.3.3.14" evidence="3"/>
<dbReference type="Gene3D" id="3.30.160.340">
    <property type="match status" value="1"/>
</dbReference>
<keyword evidence="6" id="KW-0808">Transferase</keyword>
<dbReference type="InterPro" id="IPR000891">
    <property type="entry name" value="PYR_CT"/>
</dbReference>
<dbReference type="Pfam" id="PF22617">
    <property type="entry name" value="HCS_D2"/>
    <property type="match status" value="1"/>
</dbReference>
<dbReference type="Gene3D" id="3.20.20.70">
    <property type="entry name" value="Aldolase class I"/>
    <property type="match status" value="1"/>
</dbReference>
<dbReference type="AlphaFoldDB" id="A0A9D1M5F0"/>
<dbReference type="InterPro" id="IPR002034">
    <property type="entry name" value="AIPM/Hcit_synth_CS"/>
</dbReference>
<dbReference type="GO" id="GO:0009098">
    <property type="term" value="P:L-leucine biosynthetic process"/>
    <property type="evidence" value="ECO:0007669"/>
    <property type="project" value="InterPro"/>
</dbReference>
<dbReference type="Gene3D" id="3.30.160.740">
    <property type="match status" value="1"/>
</dbReference>
<comment type="catalytic activity">
    <reaction evidence="8">
        <text>acetyl-CoA + 2-oxoglutarate + H2O = (2R)-homocitrate + CoA + H(+)</text>
        <dbReference type="Rhea" id="RHEA:12929"/>
        <dbReference type="ChEBI" id="CHEBI:15377"/>
        <dbReference type="ChEBI" id="CHEBI:15378"/>
        <dbReference type="ChEBI" id="CHEBI:16810"/>
        <dbReference type="ChEBI" id="CHEBI:57287"/>
        <dbReference type="ChEBI" id="CHEBI:57288"/>
        <dbReference type="ChEBI" id="CHEBI:58884"/>
        <dbReference type="EC" id="2.3.3.14"/>
    </reaction>
</comment>
<dbReference type="SMART" id="SM00917">
    <property type="entry name" value="LeuA_dimer"/>
    <property type="match status" value="1"/>
</dbReference>
<gene>
    <name evidence="10" type="ORF">IAD20_07340</name>
</gene>
<comment type="function">
    <text evidence="1">This protein is a Fe-Mo-cofactor biosynthetic component.</text>
</comment>